<feature type="region of interest" description="Disordered" evidence="1">
    <location>
        <begin position="1"/>
        <end position="66"/>
    </location>
</feature>
<proteinExistence type="predicted"/>
<comment type="caution">
    <text evidence="2">The sequence shown here is derived from an EMBL/GenBank/DDBJ whole genome shotgun (WGS) entry which is preliminary data.</text>
</comment>
<reference evidence="2 3" key="1">
    <citation type="journal article" date="2024" name="Nat. Commun.">
        <title>Phylogenomics reveals the evolutionary origins of lichenization in chlorophyte algae.</title>
        <authorList>
            <person name="Puginier C."/>
            <person name="Libourel C."/>
            <person name="Otte J."/>
            <person name="Skaloud P."/>
            <person name="Haon M."/>
            <person name="Grisel S."/>
            <person name="Petersen M."/>
            <person name="Berrin J.G."/>
            <person name="Delaux P.M."/>
            <person name="Dal Grande F."/>
            <person name="Keller J."/>
        </authorList>
    </citation>
    <scope>NUCLEOTIDE SEQUENCE [LARGE SCALE GENOMIC DNA]</scope>
    <source>
        <strain evidence="2 3">SAG 2523</strain>
    </source>
</reference>
<evidence type="ECO:0000313" key="2">
    <source>
        <dbReference type="EMBL" id="KAK9866539.1"/>
    </source>
</evidence>
<organism evidence="2 3">
    <name type="scientific">Apatococcus fuscideae</name>
    <dbReference type="NCBI Taxonomy" id="2026836"/>
    <lineage>
        <taxon>Eukaryota</taxon>
        <taxon>Viridiplantae</taxon>
        <taxon>Chlorophyta</taxon>
        <taxon>core chlorophytes</taxon>
        <taxon>Trebouxiophyceae</taxon>
        <taxon>Chlorellales</taxon>
        <taxon>Chlorellaceae</taxon>
        <taxon>Apatococcus</taxon>
    </lineage>
</organism>
<accession>A0AAW1TAI2</accession>
<name>A0AAW1TAI2_9CHLO</name>
<evidence type="ECO:0000313" key="3">
    <source>
        <dbReference type="Proteomes" id="UP001485043"/>
    </source>
</evidence>
<dbReference type="EMBL" id="JALJOV010000153">
    <property type="protein sequence ID" value="KAK9866539.1"/>
    <property type="molecule type" value="Genomic_DNA"/>
</dbReference>
<gene>
    <name evidence="2" type="ORF">WJX84_002765</name>
</gene>
<dbReference type="AlphaFoldDB" id="A0AAW1TAI2"/>
<feature type="compositionally biased region" description="Polar residues" evidence="1">
    <location>
        <begin position="1"/>
        <end position="11"/>
    </location>
</feature>
<evidence type="ECO:0000256" key="1">
    <source>
        <dbReference type="SAM" id="MobiDB-lite"/>
    </source>
</evidence>
<feature type="compositionally biased region" description="Basic and acidic residues" evidence="1">
    <location>
        <begin position="50"/>
        <end position="60"/>
    </location>
</feature>
<sequence length="66" mass="7005">MPFNLGVSSSDRPPLSGFKWPNRKRPVAFVNISSPELAAGARGVSKSKPGRSENIDHDDPAADGSQ</sequence>
<dbReference type="Proteomes" id="UP001485043">
    <property type="component" value="Unassembled WGS sequence"/>
</dbReference>
<protein>
    <submittedName>
        <fullName evidence="2">Uncharacterized protein</fullName>
    </submittedName>
</protein>
<keyword evidence="3" id="KW-1185">Reference proteome</keyword>